<dbReference type="RefSeq" id="XP_015266789.1">
    <property type="nucleotide sequence ID" value="XM_015411303.1"/>
</dbReference>
<feature type="compositionally biased region" description="Basic and acidic residues" evidence="1">
    <location>
        <begin position="482"/>
        <end position="493"/>
    </location>
</feature>
<feature type="domain" description="Nucleolus and neural progenitor protein-like N-terminal" evidence="2">
    <location>
        <begin position="11"/>
        <end position="199"/>
    </location>
</feature>
<dbReference type="GeneID" id="107110515"/>
<evidence type="ECO:0000256" key="1">
    <source>
        <dbReference type="SAM" id="MobiDB-lite"/>
    </source>
</evidence>
<dbReference type="InterPro" id="IPR027951">
    <property type="entry name" value="Nepro_N"/>
</dbReference>
<feature type="region of interest" description="Disordered" evidence="1">
    <location>
        <begin position="482"/>
        <end position="516"/>
    </location>
</feature>
<protein>
    <submittedName>
        <fullName evidence="4">Protein nepro homolog</fullName>
    </submittedName>
</protein>
<name>A0ABM1JZA2_GEKJA</name>
<organism evidence="3 4">
    <name type="scientific">Gekko japonicus</name>
    <name type="common">Schlegel's Japanese gecko</name>
    <dbReference type="NCBI Taxonomy" id="146911"/>
    <lineage>
        <taxon>Eukaryota</taxon>
        <taxon>Metazoa</taxon>
        <taxon>Chordata</taxon>
        <taxon>Craniata</taxon>
        <taxon>Vertebrata</taxon>
        <taxon>Euteleostomi</taxon>
        <taxon>Lepidosauria</taxon>
        <taxon>Squamata</taxon>
        <taxon>Bifurcata</taxon>
        <taxon>Gekkota</taxon>
        <taxon>Gekkonidae</taxon>
        <taxon>Gekkoninae</taxon>
        <taxon>Gekko</taxon>
    </lineage>
</organism>
<gene>
    <name evidence="4" type="primary">LOC107110515</name>
</gene>
<sequence>MAAPTSSDAAWNRVDVPWPACSGTVAVSGQHSSVKCLSSVMGRCHVVNNLLKNKAVLAEGKTLHAILYSFHYQMRHHRPYWSLRQVQQCLKRLHLMNLEQSIEKLSELGSMKEKSENPNESLVPSQPVIEVVLVKILGGCRLLSHLLERCCTAFLLCLKHLCLEEHILLNTVVLGLLSRLWILYRGVLKSLSSLYESLFELLQEVSQSQPRPYIKEFAFPSAINEFLGTAYLEIQKKMPKVFKEKAKKSWINQLFSVRKARKSVHATVPSGVTNKVLKSLDVGQPVQINRTNQDLGNDLVFDVRTLCRYPDPALLEMNKFQAKHHNLKQKSTSLTFQHLKPFLTKLQEVHSFEQLSDALRTTILWCKSKKLRSQAIYLRMKLLKCRHLQHVEAQGYSLQRKLGCIKATICRYLTVSYSRQKPKQRLGARRLQRQIKLSRNLRHISKTPSCFDPVWKKTVCGDNTINGSVPFSFAQEFEHSSDVRDADKSHSEETAEEQAEALGGKPAHLQKEVSESKDDIDDIFAAIGI</sequence>
<dbReference type="Pfam" id="PF14780">
    <property type="entry name" value="NEPRO_N"/>
    <property type="match status" value="1"/>
</dbReference>
<accession>A0ABM1JZA2</accession>
<reference evidence="4" key="1">
    <citation type="submission" date="2025-08" db="UniProtKB">
        <authorList>
            <consortium name="RefSeq"/>
        </authorList>
    </citation>
    <scope>IDENTIFICATION</scope>
</reference>
<dbReference type="PANTHER" id="PTHR34761:SF1">
    <property type="entry name" value="NUCLEOLUS AND NEURAL PROGENITOR PROTEIN"/>
    <property type="match status" value="1"/>
</dbReference>
<proteinExistence type="predicted"/>
<evidence type="ECO:0000313" key="3">
    <source>
        <dbReference type="Proteomes" id="UP000694871"/>
    </source>
</evidence>
<evidence type="ECO:0000313" key="4">
    <source>
        <dbReference type="RefSeq" id="XP_015266789.1"/>
    </source>
</evidence>
<dbReference type="InterPro" id="IPR052835">
    <property type="entry name" value="Nepro"/>
</dbReference>
<keyword evidence="3" id="KW-1185">Reference proteome</keyword>
<evidence type="ECO:0000259" key="2">
    <source>
        <dbReference type="Pfam" id="PF14780"/>
    </source>
</evidence>
<dbReference type="PANTHER" id="PTHR34761">
    <property type="entry name" value="NUCLEOLUS AND NEURAL PROGENITOR PROTEIN"/>
    <property type="match status" value="1"/>
</dbReference>
<dbReference type="Proteomes" id="UP000694871">
    <property type="component" value="Unplaced"/>
</dbReference>